<dbReference type="PROSITE" id="PS01361">
    <property type="entry name" value="ZF_DOF_1"/>
    <property type="match status" value="1"/>
</dbReference>
<name>A0A834YYL1_TETSI</name>
<comment type="subcellular location">
    <subcellularLocation>
        <location evidence="8">Nucleus</location>
    </subcellularLocation>
</comment>
<evidence type="ECO:0000256" key="3">
    <source>
        <dbReference type="ARBA" id="ARBA00022833"/>
    </source>
</evidence>
<dbReference type="Pfam" id="PF02701">
    <property type="entry name" value="Zn_ribbon_Dof"/>
    <property type="match status" value="1"/>
</dbReference>
<sequence>MPEIRDPAIKLFGRTIPLPESQIPADSREKSDLECRVLEKSELMDTHVEAKRIEIEDPLVEESGRPDKCSALSCGKEEDHQTPTQENKSIIHRKPEEEQAETDMACQEKVLKKPDKVLPCPRCNSLDTKFCYYNNYNVSQPRHFCKNCQRYWTAGGTMRNVPVGAGRRKNKHCASQYHHIVVSSDGTPTTRVDPPDSVSHQVLSCGGLSTTSSHLKGNGTVLNFGPGGPLCESMATVLNLGDQKRSVETGSEACGESREEPSSCASSLTASTCQDNDLTKNVIPVVQGGMPEYCNRLTTPTHPLQCYPGPPWAFTWNPSWNNAAAMAVGRCSSELVYGSDGSNPNSVQWGSPPMVAVPGFCPPSIPFPFGPASYWGCIPDWAARTWNVPLVGSNGSLSPSSSTCNSGGSGNGSPTLGKHSRDANLQGEEKLENCLWVPKTLRIDDPNEAARSSIWATLGIKPDQNDELIAKGGIFKAFQPKADSKSNSSDATTVLQANPAAHSRSQTFQETT</sequence>
<dbReference type="OrthoDB" id="1927254at2759"/>
<keyword evidence="3" id="KW-0862">Zinc</keyword>
<dbReference type="GO" id="GO:0003677">
    <property type="term" value="F:DNA binding"/>
    <property type="evidence" value="ECO:0007669"/>
    <property type="project" value="UniProtKB-UniRule"/>
</dbReference>
<keyword evidence="5 8" id="KW-0238">DNA-binding</keyword>
<reference evidence="11 12" key="1">
    <citation type="submission" date="2020-04" db="EMBL/GenBank/DDBJ databases">
        <title>Plant Genome Project.</title>
        <authorList>
            <person name="Zhang R.-G."/>
        </authorList>
    </citation>
    <scope>NUCLEOTIDE SEQUENCE [LARGE SCALE GENOMIC DNA]</scope>
    <source>
        <strain evidence="11">YNK0</strain>
        <tissue evidence="11">Leaf</tissue>
    </source>
</reference>
<feature type="region of interest" description="Disordered" evidence="9">
    <location>
        <begin position="480"/>
        <end position="512"/>
    </location>
</feature>
<dbReference type="PROSITE" id="PS50884">
    <property type="entry name" value="ZF_DOF_2"/>
    <property type="match status" value="1"/>
</dbReference>
<gene>
    <name evidence="11" type="ORF">HHK36_016996</name>
</gene>
<dbReference type="InterPro" id="IPR045174">
    <property type="entry name" value="Dof"/>
</dbReference>
<evidence type="ECO:0000256" key="5">
    <source>
        <dbReference type="ARBA" id="ARBA00023125"/>
    </source>
</evidence>
<keyword evidence="1" id="KW-0479">Metal-binding</keyword>
<evidence type="ECO:0000313" key="11">
    <source>
        <dbReference type="EMBL" id="KAF8398069.1"/>
    </source>
</evidence>
<keyword evidence="12" id="KW-1185">Reference proteome</keyword>
<dbReference type="GO" id="GO:0003700">
    <property type="term" value="F:DNA-binding transcription factor activity"/>
    <property type="evidence" value="ECO:0007669"/>
    <property type="project" value="InterPro"/>
</dbReference>
<accession>A0A834YYL1</accession>
<keyword evidence="4" id="KW-0805">Transcription regulation</keyword>
<evidence type="ECO:0000313" key="12">
    <source>
        <dbReference type="Proteomes" id="UP000655225"/>
    </source>
</evidence>
<dbReference type="GO" id="GO:0005634">
    <property type="term" value="C:nucleus"/>
    <property type="evidence" value="ECO:0007669"/>
    <property type="project" value="UniProtKB-SubCell"/>
</dbReference>
<proteinExistence type="predicted"/>
<organism evidence="11 12">
    <name type="scientific">Tetracentron sinense</name>
    <name type="common">Spur-leaf</name>
    <dbReference type="NCBI Taxonomy" id="13715"/>
    <lineage>
        <taxon>Eukaryota</taxon>
        <taxon>Viridiplantae</taxon>
        <taxon>Streptophyta</taxon>
        <taxon>Embryophyta</taxon>
        <taxon>Tracheophyta</taxon>
        <taxon>Spermatophyta</taxon>
        <taxon>Magnoliopsida</taxon>
        <taxon>Trochodendrales</taxon>
        <taxon>Trochodendraceae</taxon>
        <taxon>Tetracentron</taxon>
    </lineage>
</organism>
<evidence type="ECO:0000256" key="8">
    <source>
        <dbReference type="PROSITE-ProRule" id="PRU00071"/>
    </source>
</evidence>
<dbReference type="OMA" id="MATGQCS"/>
<protein>
    <recommendedName>
        <fullName evidence="10">Dof-type domain-containing protein</fullName>
    </recommendedName>
</protein>
<feature type="compositionally biased region" description="Polar residues" evidence="9">
    <location>
        <begin position="503"/>
        <end position="512"/>
    </location>
</feature>
<feature type="domain" description="Dof-type" evidence="10">
    <location>
        <begin position="118"/>
        <end position="172"/>
    </location>
</feature>
<evidence type="ECO:0000256" key="1">
    <source>
        <dbReference type="ARBA" id="ARBA00022723"/>
    </source>
</evidence>
<dbReference type="PANTHER" id="PTHR31089:SF47">
    <property type="entry name" value="DOF-TYPE DOMAIN-CONTAINING PROTEIN"/>
    <property type="match status" value="1"/>
</dbReference>
<feature type="compositionally biased region" description="Low complexity" evidence="9">
    <location>
        <begin position="397"/>
        <end position="417"/>
    </location>
</feature>
<feature type="region of interest" description="Disordered" evidence="9">
    <location>
        <begin position="397"/>
        <end position="422"/>
    </location>
</feature>
<dbReference type="Proteomes" id="UP000655225">
    <property type="component" value="Unassembled WGS sequence"/>
</dbReference>
<evidence type="ECO:0000256" key="4">
    <source>
        <dbReference type="ARBA" id="ARBA00023015"/>
    </source>
</evidence>
<dbReference type="PANTHER" id="PTHR31089">
    <property type="entry name" value="CYCLIC DOF FACTOR 2"/>
    <property type="match status" value="1"/>
</dbReference>
<dbReference type="InterPro" id="IPR003851">
    <property type="entry name" value="Znf_Dof"/>
</dbReference>
<evidence type="ECO:0000256" key="7">
    <source>
        <dbReference type="ARBA" id="ARBA00023242"/>
    </source>
</evidence>
<dbReference type="AlphaFoldDB" id="A0A834YYL1"/>
<evidence type="ECO:0000259" key="10">
    <source>
        <dbReference type="PROSITE" id="PS50884"/>
    </source>
</evidence>
<keyword evidence="7 8" id="KW-0539">Nucleus</keyword>
<evidence type="ECO:0000256" key="9">
    <source>
        <dbReference type="SAM" id="MobiDB-lite"/>
    </source>
</evidence>
<dbReference type="EMBL" id="JABCRI010000011">
    <property type="protein sequence ID" value="KAF8398069.1"/>
    <property type="molecule type" value="Genomic_DNA"/>
</dbReference>
<evidence type="ECO:0000256" key="2">
    <source>
        <dbReference type="ARBA" id="ARBA00022771"/>
    </source>
</evidence>
<comment type="caution">
    <text evidence="11">The sequence shown here is derived from an EMBL/GenBank/DDBJ whole genome shotgun (WGS) entry which is preliminary data.</text>
</comment>
<dbReference type="GO" id="GO:0008270">
    <property type="term" value="F:zinc ion binding"/>
    <property type="evidence" value="ECO:0007669"/>
    <property type="project" value="UniProtKB-KW"/>
</dbReference>
<feature type="region of interest" description="Disordered" evidence="9">
    <location>
        <begin position="57"/>
        <end position="102"/>
    </location>
</feature>
<keyword evidence="6" id="KW-0804">Transcription</keyword>
<feature type="compositionally biased region" description="Polar residues" evidence="9">
    <location>
        <begin position="485"/>
        <end position="496"/>
    </location>
</feature>
<evidence type="ECO:0000256" key="6">
    <source>
        <dbReference type="ARBA" id="ARBA00023163"/>
    </source>
</evidence>
<keyword evidence="2 8" id="KW-0863">Zinc-finger</keyword>